<organism evidence="1 2">
    <name type="scientific">Sulfurimonas diazotrophicus</name>
    <dbReference type="NCBI Taxonomy" id="3131939"/>
    <lineage>
        <taxon>Bacteria</taxon>
        <taxon>Pseudomonadati</taxon>
        <taxon>Campylobacterota</taxon>
        <taxon>Epsilonproteobacteria</taxon>
        <taxon>Campylobacterales</taxon>
        <taxon>Sulfurimonadaceae</taxon>
        <taxon>Sulfurimonas</taxon>
    </lineage>
</organism>
<sequence>MKPLSTASAASQLLERIVNGEGAMLRSLALNGPTTATLTLSVQDKHRGYDWIDISFEMSGMNDAKLVDDKQLDFIDTDEGITVVFEDGQWGLAVGRYAGLEALKSAPLYVIGASLKYAEAPFSG</sequence>
<name>A0ABZ3H9L4_9BACT</name>
<reference evidence="1 2" key="1">
    <citation type="submission" date="2024-03" db="EMBL/GenBank/DDBJ databases">
        <title>Sulfurimonas sp. HSL3-1.</title>
        <authorList>
            <person name="Wang S."/>
        </authorList>
    </citation>
    <scope>NUCLEOTIDE SEQUENCE [LARGE SCALE GENOMIC DNA]</scope>
    <source>
        <strain evidence="1 2">HSL3-1</strain>
    </source>
</reference>
<keyword evidence="2" id="KW-1185">Reference proteome</keyword>
<dbReference type="EMBL" id="CP147920">
    <property type="protein sequence ID" value="XAU15087.1"/>
    <property type="molecule type" value="Genomic_DNA"/>
</dbReference>
<proteinExistence type="predicted"/>
<dbReference type="RefSeq" id="WP_345972693.1">
    <property type="nucleotide sequence ID" value="NZ_CP147920.1"/>
</dbReference>
<accession>A0ABZ3H9L4</accession>
<gene>
    <name evidence="1" type="ORF">WCY31_12720</name>
</gene>
<evidence type="ECO:0000313" key="1">
    <source>
        <dbReference type="EMBL" id="XAU15087.1"/>
    </source>
</evidence>
<dbReference type="Proteomes" id="UP001447842">
    <property type="component" value="Chromosome"/>
</dbReference>
<protein>
    <submittedName>
        <fullName evidence="1">Uncharacterized protein</fullName>
    </submittedName>
</protein>
<evidence type="ECO:0000313" key="2">
    <source>
        <dbReference type="Proteomes" id="UP001447842"/>
    </source>
</evidence>